<name>A0A4Y1X490_9BACT</name>
<dbReference type="GO" id="GO:0016020">
    <property type="term" value="C:membrane"/>
    <property type="evidence" value="ECO:0007669"/>
    <property type="project" value="InterPro"/>
</dbReference>
<dbReference type="Pfam" id="PF06580">
    <property type="entry name" value="His_kinase"/>
    <property type="match status" value="1"/>
</dbReference>
<keyword evidence="5" id="KW-1185">Reference proteome</keyword>
<accession>A0A4Y1X490</accession>
<evidence type="ECO:0000259" key="3">
    <source>
        <dbReference type="Pfam" id="PF06580"/>
    </source>
</evidence>
<keyword evidence="2" id="KW-0472">Membrane</keyword>
<keyword evidence="2" id="KW-1133">Transmembrane helix</keyword>
<gene>
    <name evidence="4" type="ORF">A5CPEGH6_19370</name>
</gene>
<keyword evidence="4" id="KW-0808">Transferase</keyword>
<dbReference type="InterPro" id="IPR036890">
    <property type="entry name" value="HATPase_C_sf"/>
</dbReference>
<feature type="domain" description="Signal transduction histidine kinase internal region" evidence="3">
    <location>
        <begin position="174"/>
        <end position="252"/>
    </location>
</feature>
<feature type="transmembrane region" description="Helical" evidence="2">
    <location>
        <begin position="86"/>
        <end position="104"/>
    </location>
</feature>
<dbReference type="PANTHER" id="PTHR34220">
    <property type="entry name" value="SENSOR HISTIDINE KINASE YPDA"/>
    <property type="match status" value="1"/>
</dbReference>
<evidence type="ECO:0000313" key="4">
    <source>
        <dbReference type="EMBL" id="BBL07299.1"/>
    </source>
</evidence>
<feature type="transmembrane region" description="Helical" evidence="2">
    <location>
        <begin position="134"/>
        <end position="155"/>
    </location>
</feature>
<organism evidence="4 5">
    <name type="scientific">Alistipes dispar</name>
    <dbReference type="NCBI Taxonomy" id="2585119"/>
    <lineage>
        <taxon>Bacteria</taxon>
        <taxon>Pseudomonadati</taxon>
        <taxon>Bacteroidota</taxon>
        <taxon>Bacteroidia</taxon>
        <taxon>Bacteroidales</taxon>
        <taxon>Rikenellaceae</taxon>
        <taxon>Alistipes</taxon>
    </lineage>
</organism>
<keyword evidence="4" id="KW-0418">Kinase</keyword>
<feature type="coiled-coil region" evidence="1">
    <location>
        <begin position="157"/>
        <end position="184"/>
    </location>
</feature>
<evidence type="ECO:0000256" key="1">
    <source>
        <dbReference type="SAM" id="Coils"/>
    </source>
</evidence>
<dbReference type="EMBL" id="AP019736">
    <property type="protein sequence ID" value="BBL07299.1"/>
    <property type="molecule type" value="Genomic_DNA"/>
</dbReference>
<dbReference type="InterPro" id="IPR010559">
    <property type="entry name" value="Sig_transdc_His_kin_internal"/>
</dbReference>
<protein>
    <submittedName>
        <fullName evidence="4">Histidine kinase</fullName>
    </submittedName>
</protein>
<dbReference type="Proteomes" id="UP000319374">
    <property type="component" value="Chromosome"/>
</dbReference>
<keyword evidence="2" id="KW-0812">Transmembrane</keyword>
<evidence type="ECO:0000256" key="2">
    <source>
        <dbReference type="SAM" id="Phobius"/>
    </source>
</evidence>
<dbReference type="AlphaFoldDB" id="A0A4Y1X490"/>
<reference evidence="5" key="1">
    <citation type="submission" date="2019-06" db="EMBL/GenBank/DDBJ databases">
        <title>Alistipes onderdonkii subsp. vulgaris subsp. nov., Alistipes dispar sp. nov. and Alistipes communis sp. nov., isolated from human faeces, and creation of Alistipes onderdonkii subsp. onderdonkii subsp. nov.</title>
        <authorList>
            <person name="Sakamoto M."/>
            <person name="Ikeyama N."/>
            <person name="Ogata Y."/>
            <person name="Suda W."/>
            <person name="Iino T."/>
            <person name="Hattori M."/>
            <person name="Ohkuma M."/>
        </authorList>
    </citation>
    <scope>NUCLEOTIDE SEQUENCE [LARGE SCALE GENOMIC DNA]</scope>
    <source>
        <strain evidence="5">5CPEGH6</strain>
    </source>
</reference>
<proteinExistence type="predicted"/>
<dbReference type="PANTHER" id="PTHR34220:SF7">
    <property type="entry name" value="SENSOR HISTIDINE KINASE YPDA"/>
    <property type="match status" value="1"/>
</dbReference>
<sequence length="366" mass="42575">MTGAPRNPGMKIQRKQTIGENLLYVMVWSAIILVPVLNSQMMSEMHINLENVLIAWRQIAPYLIIFLIHNSLLAPRYMLRHKYGKYLVLNIALIVTVFWLVDFYEERLLRDMTPQSDPATIDAYRKASFSNLEIYWNVVLGFFMTGANTGIKLIYQSMRDEQQMEALKRQNLQAEMDYLKYQINPHFFMNTLNNIHALIDIDADSAKNAVIELSKMMRYVLYDSGREIISLNRDIQFLKNYIELMRIRYTDDVEIRVEYPENLPEQVSIPPLLLIVFVENAFKHGVSYNHPSFIHLRIDYADGRVTSTLANSRHAAPADRKADSGIGLENVRKRLALIYGEKNYTLDIREEENFYTVKLVIPTLNA</sequence>
<feature type="transmembrane region" description="Helical" evidence="2">
    <location>
        <begin position="21"/>
        <end position="39"/>
    </location>
</feature>
<dbReference type="SUPFAM" id="SSF55874">
    <property type="entry name" value="ATPase domain of HSP90 chaperone/DNA topoisomerase II/histidine kinase"/>
    <property type="match status" value="1"/>
</dbReference>
<dbReference type="InterPro" id="IPR050640">
    <property type="entry name" value="Bact_2-comp_sensor_kinase"/>
</dbReference>
<dbReference type="GO" id="GO:0000155">
    <property type="term" value="F:phosphorelay sensor kinase activity"/>
    <property type="evidence" value="ECO:0007669"/>
    <property type="project" value="InterPro"/>
</dbReference>
<dbReference type="Gene3D" id="3.30.565.10">
    <property type="entry name" value="Histidine kinase-like ATPase, C-terminal domain"/>
    <property type="match status" value="1"/>
</dbReference>
<dbReference type="KEGG" id="ada:A5CPEGH6_19370"/>
<evidence type="ECO:0000313" key="5">
    <source>
        <dbReference type="Proteomes" id="UP000319374"/>
    </source>
</evidence>
<keyword evidence="1" id="KW-0175">Coiled coil</keyword>
<feature type="transmembrane region" description="Helical" evidence="2">
    <location>
        <begin position="59"/>
        <end position="79"/>
    </location>
</feature>